<proteinExistence type="inferred from homology"/>
<keyword evidence="4 7" id="KW-0812">Transmembrane</keyword>
<accession>A0A433XKH8</accession>
<evidence type="ECO:0000256" key="2">
    <source>
        <dbReference type="ARBA" id="ARBA00005811"/>
    </source>
</evidence>
<feature type="transmembrane region" description="Helical" evidence="8">
    <location>
        <begin position="15"/>
        <end position="36"/>
    </location>
</feature>
<evidence type="ECO:0000256" key="4">
    <source>
        <dbReference type="ARBA" id="ARBA00022692"/>
    </source>
</evidence>
<sequence>MKLPRPEARRPQETAIALINVVFLMLIFFLVAGTIAPPSAPGVTLAVSTDAPQAPPNVALQIDAEGGLSWQGVPTRMEDFVARYQPREGESLRIGADRALPAEALIDSLGALRAAGITGIVLVTERPAR</sequence>
<dbReference type="EMBL" id="RZNJ01000001">
    <property type="protein sequence ID" value="RUT34581.1"/>
    <property type="molecule type" value="Genomic_DNA"/>
</dbReference>
<evidence type="ECO:0000256" key="3">
    <source>
        <dbReference type="ARBA" id="ARBA00022475"/>
    </source>
</evidence>
<keyword evidence="7" id="KW-0813">Transport</keyword>
<keyword evidence="3" id="KW-1003">Cell membrane</keyword>
<keyword evidence="6 8" id="KW-0472">Membrane</keyword>
<comment type="caution">
    <text evidence="9">The sequence shown here is derived from an EMBL/GenBank/DDBJ whole genome shotgun (WGS) entry which is preliminary data.</text>
</comment>
<evidence type="ECO:0000256" key="8">
    <source>
        <dbReference type="SAM" id="Phobius"/>
    </source>
</evidence>
<dbReference type="AlphaFoldDB" id="A0A433XKH8"/>
<comment type="similarity">
    <text evidence="2 7">Belongs to the ExbD/TolR family.</text>
</comment>
<dbReference type="PANTHER" id="PTHR30558">
    <property type="entry name" value="EXBD MEMBRANE COMPONENT OF PMF-DRIVEN MACROMOLECULE IMPORT SYSTEM"/>
    <property type="match status" value="1"/>
</dbReference>
<evidence type="ECO:0000256" key="1">
    <source>
        <dbReference type="ARBA" id="ARBA00004162"/>
    </source>
</evidence>
<dbReference type="GO" id="GO:0015031">
    <property type="term" value="P:protein transport"/>
    <property type="evidence" value="ECO:0007669"/>
    <property type="project" value="UniProtKB-KW"/>
</dbReference>
<name>A0A433XKH8_9HYPH</name>
<dbReference type="RefSeq" id="WP_127186700.1">
    <property type="nucleotide sequence ID" value="NZ_RZNJ01000001.1"/>
</dbReference>
<organism evidence="9 10">
    <name type="scientific">Arsenicitalea aurantiaca</name>
    <dbReference type="NCBI Taxonomy" id="1783274"/>
    <lineage>
        <taxon>Bacteria</taxon>
        <taxon>Pseudomonadati</taxon>
        <taxon>Pseudomonadota</taxon>
        <taxon>Alphaproteobacteria</taxon>
        <taxon>Hyphomicrobiales</taxon>
        <taxon>Devosiaceae</taxon>
        <taxon>Arsenicitalea</taxon>
    </lineage>
</organism>
<dbReference type="Pfam" id="PF02472">
    <property type="entry name" value="ExbD"/>
    <property type="match status" value="1"/>
</dbReference>
<reference evidence="9 10" key="1">
    <citation type="journal article" date="2016" name="Int. J. Syst. Evol. Microbiol.">
        <title>Arsenicitalea aurantiaca gen. nov., sp. nov., a new member of the family Hyphomicrobiaceae, isolated from high-arsenic sediment.</title>
        <authorList>
            <person name="Mu Y."/>
            <person name="Zhou L."/>
            <person name="Zeng X.C."/>
            <person name="Liu L."/>
            <person name="Pan Y."/>
            <person name="Chen X."/>
            <person name="Wang J."/>
            <person name="Li S."/>
            <person name="Li W.J."/>
            <person name="Wang Y."/>
        </authorList>
    </citation>
    <scope>NUCLEOTIDE SEQUENCE [LARGE SCALE GENOMIC DNA]</scope>
    <source>
        <strain evidence="9 10">42-50</strain>
    </source>
</reference>
<dbReference type="GO" id="GO:0005886">
    <property type="term" value="C:plasma membrane"/>
    <property type="evidence" value="ECO:0007669"/>
    <property type="project" value="UniProtKB-SubCell"/>
</dbReference>
<evidence type="ECO:0000256" key="6">
    <source>
        <dbReference type="ARBA" id="ARBA00023136"/>
    </source>
</evidence>
<protein>
    <submittedName>
        <fullName evidence="9">Biopolymer transporter ExbD</fullName>
    </submittedName>
</protein>
<evidence type="ECO:0000256" key="7">
    <source>
        <dbReference type="RuleBase" id="RU003879"/>
    </source>
</evidence>
<gene>
    <name evidence="9" type="ORF">EMQ25_01045</name>
</gene>
<keyword evidence="7" id="KW-0653">Protein transport</keyword>
<evidence type="ECO:0000256" key="5">
    <source>
        <dbReference type="ARBA" id="ARBA00022989"/>
    </source>
</evidence>
<dbReference type="GO" id="GO:0022857">
    <property type="term" value="F:transmembrane transporter activity"/>
    <property type="evidence" value="ECO:0007669"/>
    <property type="project" value="InterPro"/>
</dbReference>
<dbReference type="OrthoDB" id="8479787at2"/>
<dbReference type="InterPro" id="IPR003400">
    <property type="entry name" value="ExbD"/>
</dbReference>
<evidence type="ECO:0000313" key="9">
    <source>
        <dbReference type="EMBL" id="RUT34581.1"/>
    </source>
</evidence>
<evidence type="ECO:0000313" key="10">
    <source>
        <dbReference type="Proteomes" id="UP000281547"/>
    </source>
</evidence>
<comment type="subcellular location">
    <subcellularLocation>
        <location evidence="1">Cell membrane</location>
        <topology evidence="1">Single-pass membrane protein</topology>
    </subcellularLocation>
    <subcellularLocation>
        <location evidence="7">Cell membrane</location>
        <topology evidence="7">Single-pass type II membrane protein</topology>
    </subcellularLocation>
</comment>
<keyword evidence="5 8" id="KW-1133">Transmembrane helix</keyword>
<dbReference type="Proteomes" id="UP000281547">
    <property type="component" value="Unassembled WGS sequence"/>
</dbReference>
<keyword evidence="10" id="KW-1185">Reference proteome</keyword>